<dbReference type="AlphaFoldDB" id="A0A2U3AA08"/>
<evidence type="ECO:0000313" key="3">
    <source>
        <dbReference type="EMBL" id="TDR34374.1"/>
    </source>
</evidence>
<gene>
    <name evidence="3" type="ORF">DFR61_1399</name>
    <name evidence="2" type="ORF">NCTC10597_02786</name>
</gene>
<reference evidence="2 4" key="1">
    <citation type="submission" date="2018-06" db="EMBL/GenBank/DDBJ databases">
        <authorList>
            <consortium name="Pathogen Informatics"/>
            <person name="Doyle S."/>
        </authorList>
    </citation>
    <scope>NUCLEOTIDE SEQUENCE [LARGE SCALE GENOMIC DNA]</scope>
    <source>
        <strain evidence="2 4">NCTC10597</strain>
    </source>
</reference>
<keyword evidence="5" id="KW-1185">Reference proteome</keyword>
<evidence type="ECO:0000313" key="5">
    <source>
        <dbReference type="Proteomes" id="UP000294641"/>
    </source>
</evidence>
<evidence type="ECO:0000313" key="2">
    <source>
        <dbReference type="EMBL" id="STX10992.1"/>
    </source>
</evidence>
<comment type="caution">
    <text evidence="2">The sequence shown here is derived from an EMBL/GenBank/DDBJ whole genome shotgun (WGS) entry which is preliminary data.</text>
</comment>
<dbReference type="Proteomes" id="UP000254330">
    <property type="component" value="Unassembled WGS sequence"/>
</dbReference>
<name>A0A2U3AA08_9BACL</name>
<reference evidence="3 5" key="2">
    <citation type="submission" date="2019-03" db="EMBL/GenBank/DDBJ databases">
        <title>Genomic Encyclopedia of Type Strains, Phase IV (KMG-IV): sequencing the most valuable type-strain genomes for metagenomic binning, comparative biology and taxonomic classification.</title>
        <authorList>
            <person name="Goeker M."/>
        </authorList>
    </citation>
    <scope>NUCLEOTIDE SEQUENCE [LARGE SCALE GENOMIC DNA]</scope>
    <source>
        <strain evidence="3 5">DSM 20580</strain>
    </source>
</reference>
<dbReference type="EMBL" id="UGNP01000001">
    <property type="protein sequence ID" value="STX10992.1"/>
    <property type="molecule type" value="Genomic_DNA"/>
</dbReference>
<dbReference type="EMBL" id="SNZG01000039">
    <property type="protein sequence ID" value="TDR34374.1"/>
    <property type="molecule type" value="Genomic_DNA"/>
</dbReference>
<feature type="coiled-coil region" evidence="1">
    <location>
        <begin position="85"/>
        <end position="112"/>
    </location>
</feature>
<organism evidence="2 4">
    <name type="scientific">Kurthia zopfii</name>
    <dbReference type="NCBI Taxonomy" id="1650"/>
    <lineage>
        <taxon>Bacteria</taxon>
        <taxon>Bacillati</taxon>
        <taxon>Bacillota</taxon>
        <taxon>Bacilli</taxon>
        <taxon>Bacillales</taxon>
        <taxon>Caryophanaceae</taxon>
        <taxon>Kurthia</taxon>
    </lineage>
</organism>
<dbReference type="RefSeq" id="WP_109350602.1">
    <property type="nucleotide sequence ID" value="NZ_BJUE01000045.1"/>
</dbReference>
<evidence type="ECO:0000256" key="1">
    <source>
        <dbReference type="SAM" id="Coils"/>
    </source>
</evidence>
<evidence type="ECO:0000313" key="4">
    <source>
        <dbReference type="Proteomes" id="UP000254330"/>
    </source>
</evidence>
<sequence length="158" mass="18257">MKKKYYFILLFVILITSALFILLGKGGTDPQVVVDAYEKEWGITIPAPDSETPIYATESTESGNGQWATLYAFKEAPSLKDSGMEKLTAKTLEQYEEKIRNFEKQTIAERKDAKASFEEHHPKLTEGDYGFYKEKNNGDDYFIAVYHNKELYTYTWHQ</sequence>
<accession>A0A2U3AA08</accession>
<proteinExistence type="predicted"/>
<keyword evidence="1" id="KW-0175">Coiled coil</keyword>
<dbReference type="OrthoDB" id="2456373at2"/>
<protein>
    <submittedName>
        <fullName evidence="2">Uncharacterized protein</fullName>
    </submittedName>
</protein>
<dbReference type="Proteomes" id="UP000294641">
    <property type="component" value="Unassembled WGS sequence"/>
</dbReference>